<feature type="signal peptide" evidence="3">
    <location>
        <begin position="1"/>
        <end position="30"/>
    </location>
</feature>
<evidence type="ECO:0000313" key="4">
    <source>
        <dbReference type="EMBL" id="MFD0889404.1"/>
    </source>
</evidence>
<gene>
    <name evidence="4" type="ORF">ACFQ08_33130</name>
</gene>
<keyword evidence="5" id="KW-1185">Reference proteome</keyword>
<feature type="compositionally biased region" description="Low complexity" evidence="1">
    <location>
        <begin position="41"/>
        <end position="51"/>
    </location>
</feature>
<feature type="region of interest" description="Disordered" evidence="1">
    <location>
        <begin position="31"/>
        <end position="51"/>
    </location>
</feature>
<comment type="caution">
    <text evidence="4">The sequence shown here is derived from an EMBL/GenBank/DDBJ whole genome shotgun (WGS) entry which is preliminary data.</text>
</comment>
<reference evidence="5" key="1">
    <citation type="journal article" date="2019" name="Int. J. Syst. Evol. Microbiol.">
        <title>The Global Catalogue of Microorganisms (GCM) 10K type strain sequencing project: providing services to taxonomists for standard genome sequencing and annotation.</title>
        <authorList>
            <consortium name="The Broad Institute Genomics Platform"/>
            <consortium name="The Broad Institute Genome Sequencing Center for Infectious Disease"/>
            <person name="Wu L."/>
            <person name="Ma J."/>
        </authorList>
    </citation>
    <scope>NUCLEOTIDE SEQUENCE [LARGE SCALE GENOMIC DNA]</scope>
    <source>
        <strain evidence="5">CCUG 62974</strain>
    </source>
</reference>
<protein>
    <submittedName>
        <fullName evidence="4">Uncharacterized protein</fullName>
    </submittedName>
</protein>
<evidence type="ECO:0000256" key="3">
    <source>
        <dbReference type="SAM" id="SignalP"/>
    </source>
</evidence>
<dbReference type="Proteomes" id="UP001597024">
    <property type="component" value="Unassembled WGS sequence"/>
</dbReference>
<feature type="transmembrane region" description="Helical" evidence="2">
    <location>
        <begin position="159"/>
        <end position="178"/>
    </location>
</feature>
<accession>A0ABW3E2F6</accession>
<sequence>MREKIRSIVTKGAIVALLPPLVLVGGPASAQNGEARPVPRPVAAPAVPSPEDAAAMRRQEPYLKVVKRIRDRAEGGADTGYAGIELVADRAILWWRGTPPGEIRRIVRQAGVPVEVRGARHSKRELRAAATELWRQVGVENGGQVHAVKARNDGSAHRYFFYTAILVGLVLAWDAVLAL</sequence>
<name>A0ABW3E2F6_9ACTN</name>
<feature type="non-terminal residue" evidence="4">
    <location>
        <position position="179"/>
    </location>
</feature>
<evidence type="ECO:0000313" key="5">
    <source>
        <dbReference type="Proteomes" id="UP001597024"/>
    </source>
</evidence>
<proteinExistence type="predicted"/>
<keyword evidence="2" id="KW-0472">Membrane</keyword>
<evidence type="ECO:0000256" key="2">
    <source>
        <dbReference type="SAM" id="Phobius"/>
    </source>
</evidence>
<organism evidence="4 5">
    <name type="scientific">Streptosporangium algeriense</name>
    <dbReference type="NCBI Taxonomy" id="1682748"/>
    <lineage>
        <taxon>Bacteria</taxon>
        <taxon>Bacillati</taxon>
        <taxon>Actinomycetota</taxon>
        <taxon>Actinomycetes</taxon>
        <taxon>Streptosporangiales</taxon>
        <taxon>Streptosporangiaceae</taxon>
        <taxon>Streptosporangium</taxon>
    </lineage>
</organism>
<dbReference type="EMBL" id="JBHTHX010001817">
    <property type="protein sequence ID" value="MFD0889404.1"/>
    <property type="molecule type" value="Genomic_DNA"/>
</dbReference>
<keyword evidence="3" id="KW-0732">Signal</keyword>
<feature type="chain" id="PRO_5045850849" evidence="3">
    <location>
        <begin position="31"/>
        <end position="179"/>
    </location>
</feature>
<evidence type="ECO:0000256" key="1">
    <source>
        <dbReference type="SAM" id="MobiDB-lite"/>
    </source>
</evidence>
<keyword evidence="2" id="KW-0812">Transmembrane</keyword>
<keyword evidence="2" id="KW-1133">Transmembrane helix</keyword>